<evidence type="ECO:0000256" key="1">
    <source>
        <dbReference type="ARBA" id="ARBA00012528"/>
    </source>
</evidence>
<keyword evidence="3" id="KW-1133">Transmembrane helix</keyword>
<dbReference type="InterPro" id="IPR000160">
    <property type="entry name" value="GGDEF_dom"/>
</dbReference>
<dbReference type="EC" id="2.7.7.65" evidence="1"/>
<feature type="domain" description="PAC" evidence="5">
    <location>
        <begin position="418"/>
        <end position="471"/>
    </location>
</feature>
<evidence type="ECO:0000313" key="8">
    <source>
        <dbReference type="Proteomes" id="UP000192505"/>
    </source>
</evidence>
<dbReference type="InterPro" id="IPR029787">
    <property type="entry name" value="Nucleotide_cyclase"/>
</dbReference>
<dbReference type="NCBIfam" id="TIGR00254">
    <property type="entry name" value="GGDEF"/>
    <property type="match status" value="1"/>
</dbReference>
<dbReference type="GO" id="GO:0052621">
    <property type="term" value="F:diguanylate cyclase activity"/>
    <property type="evidence" value="ECO:0007669"/>
    <property type="project" value="UniProtKB-EC"/>
</dbReference>
<dbReference type="CDD" id="cd01949">
    <property type="entry name" value="GGDEF"/>
    <property type="match status" value="1"/>
</dbReference>
<dbReference type="Gene3D" id="3.30.70.270">
    <property type="match status" value="1"/>
</dbReference>
<sequence>MPSPFQTTAQRKQNALPWLLLALVLAVLGAVMAAAQWRDHRGVERAEREQLRTQVRVADELLTTQIESADAALRTMLDSMERWRGPNGYLPFAHEHLQRVAKMMPGARTFAVFDTQGVCQLCNRGELLGKDFSKRDYFQQAAADRSGAKLHIPPPYETVLGVWTVTISRAIIRPNGQFGGVVVATLSPDYFESLLKDLRYAPDMRLSLVHDSAQIYVTSPPTVAIYGTNRATGRNFLQAHLQAGQPESEHTGIGLDGTQRMAMTRTIGLENLNTTHGFVAVASRDVDAVFAPWRSTSLMLLWIWLAVAVLSAWALLRHQRSAAALGKKALVAEQSLRYSNARFEQLAQTIPCMLFDYDVSASGAIRVTYVGPYSQTLVGIAPEVLLTDYAQYVQHIHEEDRPAYQAIVDGAITTRMGYECEYRFWLPTGELRWLKTTATPGTSAEGSGVTHFSGFVIDVTDTKNQHLRLREMAYQDPLTQADNRRSFLEKLQAEIARVQRYGEEASLLMLDIDFFKQVNDIHGHLVGDTVLKHLVTVLQANLRSVDSLGRIGGEEFAVLLPDTSPDAAMQLAERLRQSVQTNPATDGELVVPFTVSVGVVAITASTADIKTVLHLADKAMYQAKRTGRNKVCSAADAPDTDLSKLSDALS</sequence>
<dbReference type="GO" id="GO:0043709">
    <property type="term" value="P:cell adhesion involved in single-species biofilm formation"/>
    <property type="evidence" value="ECO:0007669"/>
    <property type="project" value="TreeGrafter"/>
</dbReference>
<dbReference type="PROSITE" id="PS50887">
    <property type="entry name" value="GGDEF"/>
    <property type="match status" value="1"/>
</dbReference>
<dbReference type="InterPro" id="IPR050469">
    <property type="entry name" value="Diguanylate_Cyclase"/>
</dbReference>
<evidence type="ECO:0000259" key="5">
    <source>
        <dbReference type="PROSITE" id="PS50113"/>
    </source>
</evidence>
<evidence type="ECO:0000256" key="2">
    <source>
        <dbReference type="ARBA" id="ARBA00034247"/>
    </source>
</evidence>
<dbReference type="CDD" id="cd12914">
    <property type="entry name" value="PDC1_DGC_like"/>
    <property type="match status" value="1"/>
</dbReference>
<evidence type="ECO:0000313" key="7">
    <source>
        <dbReference type="EMBL" id="OQW88447.1"/>
    </source>
</evidence>
<evidence type="ECO:0000256" key="3">
    <source>
        <dbReference type="SAM" id="Phobius"/>
    </source>
</evidence>
<dbReference type="SMART" id="SM00086">
    <property type="entry name" value="PAC"/>
    <property type="match status" value="1"/>
</dbReference>
<dbReference type="GO" id="GO:1902201">
    <property type="term" value="P:negative regulation of bacterial-type flagellum-dependent cell motility"/>
    <property type="evidence" value="ECO:0007669"/>
    <property type="project" value="TreeGrafter"/>
</dbReference>
<keyword evidence="3" id="KW-0812">Transmembrane</keyword>
<keyword evidence="3" id="KW-0472">Membrane</keyword>
<dbReference type="InterPro" id="IPR043128">
    <property type="entry name" value="Rev_trsase/Diguanyl_cyclase"/>
</dbReference>
<feature type="domain" description="GGDEF" evidence="6">
    <location>
        <begin position="503"/>
        <end position="636"/>
    </location>
</feature>
<dbReference type="NCBIfam" id="TIGR00229">
    <property type="entry name" value="sensory_box"/>
    <property type="match status" value="1"/>
</dbReference>
<dbReference type="PROSITE" id="PS50112">
    <property type="entry name" value="PAS"/>
    <property type="match status" value="1"/>
</dbReference>
<dbReference type="Pfam" id="PF08447">
    <property type="entry name" value="PAS_3"/>
    <property type="match status" value="1"/>
</dbReference>
<dbReference type="SUPFAM" id="SSF55073">
    <property type="entry name" value="Nucleotide cyclase"/>
    <property type="match status" value="1"/>
</dbReference>
<dbReference type="Proteomes" id="UP000192505">
    <property type="component" value="Unassembled WGS sequence"/>
</dbReference>
<dbReference type="InterPro" id="IPR001610">
    <property type="entry name" value="PAC"/>
</dbReference>
<dbReference type="SMART" id="SM00267">
    <property type="entry name" value="GGDEF"/>
    <property type="match status" value="1"/>
</dbReference>
<dbReference type="InterPro" id="IPR013655">
    <property type="entry name" value="PAS_fold_3"/>
</dbReference>
<evidence type="ECO:0000259" key="6">
    <source>
        <dbReference type="PROSITE" id="PS50887"/>
    </source>
</evidence>
<dbReference type="EMBL" id="MTEI01000004">
    <property type="protein sequence ID" value="OQW88447.1"/>
    <property type="molecule type" value="Genomic_DNA"/>
</dbReference>
<evidence type="ECO:0000259" key="4">
    <source>
        <dbReference type="PROSITE" id="PS50112"/>
    </source>
</evidence>
<dbReference type="PANTHER" id="PTHR45138">
    <property type="entry name" value="REGULATORY COMPONENTS OF SENSORY TRANSDUCTION SYSTEM"/>
    <property type="match status" value="1"/>
</dbReference>
<name>A0A1W9KV80_9BURK</name>
<dbReference type="AlphaFoldDB" id="A0A1W9KV80"/>
<proteinExistence type="predicted"/>
<dbReference type="PANTHER" id="PTHR45138:SF9">
    <property type="entry name" value="DIGUANYLATE CYCLASE DGCM-RELATED"/>
    <property type="match status" value="1"/>
</dbReference>
<protein>
    <recommendedName>
        <fullName evidence="1">diguanylate cyclase</fullName>
        <ecNumber evidence="1">2.7.7.65</ecNumber>
    </recommendedName>
</protein>
<reference evidence="7 8" key="1">
    <citation type="submission" date="2017-01" db="EMBL/GenBank/DDBJ databases">
        <title>Novel large sulfur bacteria in the metagenomes of groundwater-fed chemosynthetic microbial mats in the Lake Huron basin.</title>
        <authorList>
            <person name="Sharrar A.M."/>
            <person name="Flood B.E."/>
            <person name="Bailey J.V."/>
            <person name="Jones D.S."/>
            <person name="Biddanda B."/>
            <person name="Ruberg S.A."/>
            <person name="Marcus D.N."/>
            <person name="Dick G.J."/>
        </authorList>
    </citation>
    <scope>NUCLEOTIDE SEQUENCE [LARGE SCALE GENOMIC DNA]</scope>
    <source>
        <strain evidence="7">A7</strain>
    </source>
</reference>
<dbReference type="InterPro" id="IPR035965">
    <property type="entry name" value="PAS-like_dom_sf"/>
</dbReference>
<organism evidence="7 8">
    <name type="scientific">Rhodoferax ferrireducens</name>
    <dbReference type="NCBI Taxonomy" id="192843"/>
    <lineage>
        <taxon>Bacteria</taxon>
        <taxon>Pseudomonadati</taxon>
        <taxon>Pseudomonadota</taxon>
        <taxon>Betaproteobacteria</taxon>
        <taxon>Burkholderiales</taxon>
        <taxon>Comamonadaceae</taxon>
        <taxon>Rhodoferax</taxon>
    </lineage>
</organism>
<comment type="caution">
    <text evidence="7">The sequence shown here is derived from an EMBL/GenBank/DDBJ whole genome shotgun (WGS) entry which is preliminary data.</text>
</comment>
<gene>
    <name evidence="7" type="ORF">BWK72_09335</name>
</gene>
<dbReference type="InterPro" id="IPR000700">
    <property type="entry name" value="PAS-assoc_C"/>
</dbReference>
<dbReference type="CDD" id="cd00130">
    <property type="entry name" value="PAS"/>
    <property type="match status" value="1"/>
</dbReference>
<dbReference type="InterPro" id="IPR000014">
    <property type="entry name" value="PAS"/>
</dbReference>
<dbReference type="Gene3D" id="3.30.450.20">
    <property type="entry name" value="PAS domain"/>
    <property type="match status" value="2"/>
</dbReference>
<accession>A0A1W9KV80</accession>
<feature type="domain" description="PAS" evidence="4">
    <location>
        <begin position="339"/>
        <end position="415"/>
    </location>
</feature>
<dbReference type="SUPFAM" id="SSF55785">
    <property type="entry name" value="PYP-like sensor domain (PAS domain)"/>
    <property type="match status" value="1"/>
</dbReference>
<dbReference type="Pfam" id="PF00990">
    <property type="entry name" value="GGDEF"/>
    <property type="match status" value="1"/>
</dbReference>
<dbReference type="PROSITE" id="PS50113">
    <property type="entry name" value="PAC"/>
    <property type="match status" value="1"/>
</dbReference>
<dbReference type="FunFam" id="3.30.70.270:FF:000001">
    <property type="entry name" value="Diguanylate cyclase domain protein"/>
    <property type="match status" value="1"/>
</dbReference>
<comment type="catalytic activity">
    <reaction evidence="2">
        <text>2 GTP = 3',3'-c-di-GMP + 2 diphosphate</text>
        <dbReference type="Rhea" id="RHEA:24898"/>
        <dbReference type="ChEBI" id="CHEBI:33019"/>
        <dbReference type="ChEBI" id="CHEBI:37565"/>
        <dbReference type="ChEBI" id="CHEBI:58805"/>
        <dbReference type="EC" id="2.7.7.65"/>
    </reaction>
</comment>
<dbReference type="GO" id="GO:0005886">
    <property type="term" value="C:plasma membrane"/>
    <property type="evidence" value="ECO:0007669"/>
    <property type="project" value="TreeGrafter"/>
</dbReference>
<dbReference type="CDD" id="cd12915">
    <property type="entry name" value="PDC2_DGC_like"/>
    <property type="match status" value="1"/>
</dbReference>
<feature type="transmembrane region" description="Helical" evidence="3">
    <location>
        <begin position="298"/>
        <end position="316"/>
    </location>
</feature>